<feature type="transmembrane region" description="Helical" evidence="1">
    <location>
        <begin position="241"/>
        <end position="260"/>
    </location>
</feature>
<sequence>MKQDKENCRDKLRRQYELYIEFVLSKTKIPRIYLIFAVFFASIGTLITLGLVSDLAYPLAKQFYYNNLGFLWAVSVFMILIMIRRLRDVSLDVFICSELYFPCKVRNNMDNYLYAIFAPYKFKNEPVPEWFKEYSILSNRFFYISFISIILGIIFSMLSYFDFINYYKAGLVTYNDVLLTSILGFIGVTCAWVASLTLVYIILGLMILLRKISNESYKFQIDAPNSIIQVRKLNIIHMNLLYSYSALIIGLPSILSGILNQNYERYLFYSDLAVFLLAPFGFFIVLILPGIYIHKTIKNCKEFYESRTLKLIKDLEVIIYNDDKSNRYIESCIAYNAYIHAIDRIDKIRTWPFDMESILKIVVTFLASIVSIIQLILYNMI</sequence>
<comment type="caution">
    <text evidence="2">The sequence shown here is derived from an EMBL/GenBank/DDBJ whole genome shotgun (WGS) entry which is preliminary data.</text>
</comment>
<gene>
    <name evidence="2" type="ORF">P0O24_00010</name>
</gene>
<evidence type="ECO:0000313" key="3">
    <source>
        <dbReference type="Proteomes" id="UP001215956"/>
    </source>
</evidence>
<keyword evidence="1" id="KW-0472">Membrane</keyword>
<dbReference type="RefSeq" id="WP_316967684.1">
    <property type="nucleotide sequence ID" value="NZ_JARFPL010000001.1"/>
</dbReference>
<feature type="transmembrane region" description="Helical" evidence="1">
    <location>
        <begin position="272"/>
        <end position="293"/>
    </location>
</feature>
<evidence type="ECO:0000256" key="1">
    <source>
        <dbReference type="SAM" id="Phobius"/>
    </source>
</evidence>
<reference evidence="2 3" key="1">
    <citation type="submission" date="2023-03" db="EMBL/GenBank/DDBJ databases">
        <title>Whole genome sequencing of Methanotrichaceae archaeon M04Ac.</title>
        <authorList>
            <person name="Khomyakova M.A."/>
            <person name="Merkel A.Y."/>
            <person name="Slobodkin A.I."/>
        </authorList>
    </citation>
    <scope>NUCLEOTIDE SEQUENCE [LARGE SCALE GENOMIC DNA]</scope>
    <source>
        <strain evidence="2 3">M04Ac</strain>
    </source>
</reference>
<accession>A0ABT5XB88</accession>
<feature type="transmembrane region" description="Helical" evidence="1">
    <location>
        <begin position="64"/>
        <end position="83"/>
    </location>
</feature>
<dbReference type="EMBL" id="JARFPL010000001">
    <property type="protein sequence ID" value="MDF0591971.1"/>
    <property type="molecule type" value="Genomic_DNA"/>
</dbReference>
<feature type="transmembrane region" description="Helical" evidence="1">
    <location>
        <begin position="32"/>
        <end position="52"/>
    </location>
</feature>
<dbReference type="Proteomes" id="UP001215956">
    <property type="component" value="Unassembled WGS sequence"/>
</dbReference>
<keyword evidence="1" id="KW-0812">Transmembrane</keyword>
<name>A0ABT5XB88_9EURY</name>
<evidence type="ECO:0000313" key="2">
    <source>
        <dbReference type="EMBL" id="MDF0591971.1"/>
    </source>
</evidence>
<keyword evidence="3" id="KW-1185">Reference proteome</keyword>
<keyword evidence="1" id="KW-1133">Transmembrane helix</keyword>
<feature type="transmembrane region" description="Helical" evidence="1">
    <location>
        <begin position="181"/>
        <end position="209"/>
    </location>
</feature>
<feature type="transmembrane region" description="Helical" evidence="1">
    <location>
        <begin position="357"/>
        <end position="378"/>
    </location>
</feature>
<organism evidence="2 3">
    <name type="scientific">Candidatus Methanocrinis alkalitolerans</name>
    <dbReference type="NCBI Taxonomy" id="3033395"/>
    <lineage>
        <taxon>Archaea</taxon>
        <taxon>Methanobacteriati</taxon>
        <taxon>Methanobacteriota</taxon>
        <taxon>Stenosarchaea group</taxon>
        <taxon>Methanomicrobia</taxon>
        <taxon>Methanotrichales</taxon>
        <taxon>Methanotrichaceae</taxon>
        <taxon>Methanocrinis</taxon>
    </lineage>
</organism>
<proteinExistence type="predicted"/>
<protein>
    <submittedName>
        <fullName evidence="2">Uncharacterized protein</fullName>
    </submittedName>
</protein>
<feature type="transmembrane region" description="Helical" evidence="1">
    <location>
        <begin position="141"/>
        <end position="161"/>
    </location>
</feature>